<name>A0A3S2Y1D3_9SPHI</name>
<feature type="signal peptide" evidence="1">
    <location>
        <begin position="1"/>
        <end position="19"/>
    </location>
</feature>
<evidence type="ECO:0000313" key="3">
    <source>
        <dbReference type="Proteomes" id="UP000282759"/>
    </source>
</evidence>
<evidence type="ECO:0008006" key="4">
    <source>
        <dbReference type="Google" id="ProtNLM"/>
    </source>
</evidence>
<keyword evidence="1" id="KW-0732">Signal</keyword>
<dbReference type="Gene3D" id="3.10.450.50">
    <property type="match status" value="1"/>
</dbReference>
<dbReference type="SUPFAM" id="SSF54427">
    <property type="entry name" value="NTF2-like"/>
    <property type="match status" value="1"/>
</dbReference>
<organism evidence="2 3">
    <name type="scientific">Mucilaginibacter limnophilus</name>
    <dbReference type="NCBI Taxonomy" id="1932778"/>
    <lineage>
        <taxon>Bacteria</taxon>
        <taxon>Pseudomonadati</taxon>
        <taxon>Bacteroidota</taxon>
        <taxon>Sphingobacteriia</taxon>
        <taxon>Sphingobacteriales</taxon>
        <taxon>Sphingobacteriaceae</taxon>
        <taxon>Mucilaginibacter</taxon>
    </lineage>
</organism>
<sequence length="152" mass="17364">MKKLALLLLLAICYMPVFAQQNETDAVKKTITTMFDAMRKGDSTLLNSAFHKDMVLQGVAKKKDGNSYLYSEKASEFLKAVGTPHKEVWDERITWGNIKIDGELASVWTPYKFYLDGNFSHCGVNFFQLLKTVGGWKIIYIIDTRRKDNCPE</sequence>
<dbReference type="OrthoDB" id="117186at2"/>
<keyword evidence="3" id="KW-1185">Reference proteome</keyword>
<proteinExistence type="predicted"/>
<protein>
    <recommendedName>
        <fullName evidence="4">Nuclear transport factor 2 family protein</fullName>
    </recommendedName>
</protein>
<dbReference type="InterPro" id="IPR032710">
    <property type="entry name" value="NTF2-like_dom_sf"/>
</dbReference>
<dbReference type="RefSeq" id="WP_127707550.1">
    <property type="nucleotide sequence ID" value="NZ_SACK01000009.1"/>
</dbReference>
<gene>
    <name evidence="2" type="ORF">EOD41_18050</name>
</gene>
<dbReference type="Pfam" id="PF12893">
    <property type="entry name" value="Lumazine_bd_2"/>
    <property type="match status" value="1"/>
</dbReference>
<dbReference type="AlphaFoldDB" id="A0A3S2Y1D3"/>
<dbReference type="EMBL" id="SACK01000009">
    <property type="protein sequence ID" value="RVT98273.1"/>
    <property type="molecule type" value="Genomic_DNA"/>
</dbReference>
<dbReference type="Proteomes" id="UP000282759">
    <property type="component" value="Unassembled WGS sequence"/>
</dbReference>
<evidence type="ECO:0000313" key="2">
    <source>
        <dbReference type="EMBL" id="RVT98273.1"/>
    </source>
</evidence>
<dbReference type="InterPro" id="IPR039437">
    <property type="entry name" value="FrzH/put_lumazine-bd"/>
</dbReference>
<feature type="chain" id="PRO_5018707127" description="Nuclear transport factor 2 family protein" evidence="1">
    <location>
        <begin position="20"/>
        <end position="152"/>
    </location>
</feature>
<comment type="caution">
    <text evidence="2">The sequence shown here is derived from an EMBL/GenBank/DDBJ whole genome shotgun (WGS) entry which is preliminary data.</text>
</comment>
<accession>A0A3S2Y1D3</accession>
<reference evidence="2 3" key="1">
    <citation type="submission" date="2019-01" db="EMBL/GenBank/DDBJ databases">
        <authorList>
            <person name="Chen W.-M."/>
        </authorList>
    </citation>
    <scope>NUCLEOTIDE SEQUENCE [LARGE SCALE GENOMIC DNA]</scope>
    <source>
        <strain evidence="2 3">YBJ-36</strain>
    </source>
</reference>
<evidence type="ECO:0000256" key="1">
    <source>
        <dbReference type="SAM" id="SignalP"/>
    </source>
</evidence>